<dbReference type="Gene3D" id="3.40.50.300">
    <property type="entry name" value="P-loop containing nucleotide triphosphate hydrolases"/>
    <property type="match status" value="1"/>
</dbReference>
<evidence type="ECO:0000313" key="4">
    <source>
        <dbReference type="EMBL" id="ACU36185.1"/>
    </source>
</evidence>
<dbReference type="GO" id="GO:0006355">
    <property type="term" value="P:regulation of DNA-templated transcription"/>
    <property type="evidence" value="ECO:0007669"/>
    <property type="project" value="InterPro"/>
</dbReference>
<dbReference type="SUPFAM" id="SSF48452">
    <property type="entry name" value="TPR-like"/>
    <property type="match status" value="1"/>
</dbReference>
<dbReference type="GO" id="GO:0005524">
    <property type="term" value="F:ATP binding"/>
    <property type="evidence" value="ECO:0007669"/>
    <property type="project" value="UniProtKB-KW"/>
</dbReference>
<dbReference type="GO" id="GO:0003677">
    <property type="term" value="F:DNA binding"/>
    <property type="evidence" value="ECO:0007669"/>
    <property type="project" value="InterPro"/>
</dbReference>
<dbReference type="CDD" id="cd06170">
    <property type="entry name" value="LuxR_C_like"/>
    <property type="match status" value="1"/>
</dbReference>
<name>C6WIE2_ACTMD</name>
<dbReference type="InterPro" id="IPR000792">
    <property type="entry name" value="Tscrpt_reg_LuxR_C"/>
</dbReference>
<reference evidence="4 5" key="1">
    <citation type="journal article" date="2009" name="Stand. Genomic Sci.">
        <title>Complete genome sequence of Actinosynnema mirum type strain (101).</title>
        <authorList>
            <person name="Land M."/>
            <person name="Lapidus A."/>
            <person name="Mayilraj S."/>
            <person name="Chen F."/>
            <person name="Copeland A."/>
            <person name="Del Rio T.G."/>
            <person name="Nolan M."/>
            <person name="Lucas S."/>
            <person name="Tice H."/>
            <person name="Cheng J.F."/>
            <person name="Chertkov O."/>
            <person name="Bruce D."/>
            <person name="Goodwin L."/>
            <person name="Pitluck S."/>
            <person name="Rohde M."/>
            <person name="Goker M."/>
            <person name="Pati A."/>
            <person name="Ivanova N."/>
            <person name="Mavromatis K."/>
            <person name="Chen A."/>
            <person name="Palaniappan K."/>
            <person name="Hauser L."/>
            <person name="Chang Y.J."/>
            <person name="Jeffries C.C."/>
            <person name="Brettin T."/>
            <person name="Detter J.C."/>
            <person name="Han C."/>
            <person name="Chain P."/>
            <person name="Tindall B.J."/>
            <person name="Bristow J."/>
            <person name="Eisen J.A."/>
            <person name="Markowitz V."/>
            <person name="Hugenholtz P."/>
            <person name="Kyrpides N.C."/>
            <person name="Klenk H.P."/>
        </authorList>
    </citation>
    <scope>NUCLEOTIDE SEQUENCE [LARGE SCALE GENOMIC DNA]</scope>
    <source>
        <strain evidence="5">ATCC 29888 / DSM 43827 / JCM 3225 / NBRC 14064 / NCIMB 13271 / NRRL B-12336 / IMRU 3971 / 101</strain>
    </source>
</reference>
<dbReference type="PROSITE" id="PS00622">
    <property type="entry name" value="HTH_LUXR_1"/>
    <property type="match status" value="1"/>
</dbReference>
<dbReference type="SMART" id="SM00382">
    <property type="entry name" value="AAA"/>
    <property type="match status" value="1"/>
</dbReference>
<dbReference type="eggNOG" id="COG2197">
    <property type="taxonomic scope" value="Bacteria"/>
</dbReference>
<dbReference type="Gene3D" id="1.10.10.10">
    <property type="entry name" value="Winged helix-like DNA-binding domain superfamily/Winged helix DNA-binding domain"/>
    <property type="match status" value="1"/>
</dbReference>
<dbReference type="InterPro" id="IPR003593">
    <property type="entry name" value="AAA+_ATPase"/>
</dbReference>
<dbReference type="InterPro" id="IPR036388">
    <property type="entry name" value="WH-like_DNA-bd_sf"/>
</dbReference>
<dbReference type="SMART" id="SM00421">
    <property type="entry name" value="HTH_LUXR"/>
    <property type="match status" value="1"/>
</dbReference>
<dbReference type="GO" id="GO:0005737">
    <property type="term" value="C:cytoplasm"/>
    <property type="evidence" value="ECO:0007669"/>
    <property type="project" value="TreeGrafter"/>
</dbReference>
<dbReference type="Pfam" id="PF13191">
    <property type="entry name" value="AAA_16"/>
    <property type="match status" value="1"/>
</dbReference>
<dbReference type="InterPro" id="IPR027417">
    <property type="entry name" value="P-loop_NTPase"/>
</dbReference>
<dbReference type="AlphaFoldDB" id="C6WIE2"/>
<keyword evidence="2" id="KW-0067">ATP-binding</keyword>
<dbReference type="eggNOG" id="COG3899">
    <property type="taxonomic scope" value="Bacteria"/>
</dbReference>
<dbReference type="EMBL" id="CP001630">
    <property type="protein sequence ID" value="ACU36185.1"/>
    <property type="molecule type" value="Genomic_DNA"/>
</dbReference>
<protein>
    <submittedName>
        <fullName evidence="4">Transcriptional regulator, LuxR family</fullName>
    </submittedName>
</protein>
<evidence type="ECO:0000259" key="3">
    <source>
        <dbReference type="PROSITE" id="PS50043"/>
    </source>
</evidence>
<dbReference type="Proteomes" id="UP000002213">
    <property type="component" value="Chromosome"/>
</dbReference>
<dbReference type="Pfam" id="PF00196">
    <property type="entry name" value="GerE"/>
    <property type="match status" value="1"/>
</dbReference>
<dbReference type="InterPro" id="IPR011990">
    <property type="entry name" value="TPR-like_helical_dom_sf"/>
</dbReference>
<feature type="domain" description="HTH luxR-type" evidence="3">
    <location>
        <begin position="891"/>
        <end position="956"/>
    </location>
</feature>
<dbReference type="InterPro" id="IPR016032">
    <property type="entry name" value="Sig_transdc_resp-reg_C-effctor"/>
</dbReference>
<gene>
    <name evidence="4" type="ordered locus">Amir_2245</name>
</gene>
<proteinExistence type="predicted"/>
<keyword evidence="1" id="KW-0547">Nucleotide-binding</keyword>
<dbReference type="HOGENOM" id="CLU_006850_2_2_11"/>
<dbReference type="STRING" id="446462.Amir_2245"/>
<accession>C6WIE2</accession>
<dbReference type="PANTHER" id="PTHR16305:SF35">
    <property type="entry name" value="TRANSCRIPTIONAL ACTIVATOR DOMAIN"/>
    <property type="match status" value="1"/>
</dbReference>
<dbReference type="SUPFAM" id="SSF52540">
    <property type="entry name" value="P-loop containing nucleoside triphosphate hydrolases"/>
    <property type="match status" value="1"/>
</dbReference>
<dbReference type="RefSeq" id="WP_015801074.1">
    <property type="nucleotide sequence ID" value="NC_013093.1"/>
</dbReference>
<dbReference type="GO" id="GO:0004016">
    <property type="term" value="F:adenylate cyclase activity"/>
    <property type="evidence" value="ECO:0007669"/>
    <property type="project" value="TreeGrafter"/>
</dbReference>
<dbReference type="PRINTS" id="PR00038">
    <property type="entry name" value="HTHLUXR"/>
</dbReference>
<dbReference type="KEGG" id="ami:Amir_2245"/>
<organism evidence="4 5">
    <name type="scientific">Actinosynnema mirum (strain ATCC 29888 / DSM 43827 / JCM 3225 / NBRC 14064 / NCIMB 13271 / NRRL B-12336 / IMRU 3971 / 101)</name>
    <dbReference type="NCBI Taxonomy" id="446462"/>
    <lineage>
        <taxon>Bacteria</taxon>
        <taxon>Bacillati</taxon>
        <taxon>Actinomycetota</taxon>
        <taxon>Actinomycetes</taxon>
        <taxon>Pseudonocardiales</taxon>
        <taxon>Pseudonocardiaceae</taxon>
        <taxon>Actinosynnema</taxon>
    </lineage>
</organism>
<dbReference type="PANTHER" id="PTHR16305">
    <property type="entry name" value="TESTICULAR SOLUBLE ADENYLYL CYCLASE"/>
    <property type="match status" value="1"/>
</dbReference>
<keyword evidence="5" id="KW-1185">Reference proteome</keyword>
<dbReference type="InterPro" id="IPR041664">
    <property type="entry name" value="AAA_16"/>
</dbReference>
<sequence length="956" mass="99422">MGAGRAAAGRDGEVEALRQAVARASATGSPQVVEVHGEPGIGKTALLDELARIALERSFEVVSGRAGEYERGVPFGIVAEALGGLKPDDTTQALLDSLTPEGAPGEAGVGGGAHRYRLHRAVRRTLGRRARPSGLVVLLDDVHWADEDSLELVESLLLDLPEAPLVVAVAYRGHQVPAGLPAALGRTRAEVVRLAPGPLVERDVAVLLPDVPARRRELLTRVSGGNPLYLDALARLDERALGALDREHTDPEDLPRRLGALLTGELRGLAPDRLRVAHAAAVAGDTAEVGLLVAVAGMPEDEVFAAVDELTELGVLRPVGGRFRFRHPLVRAAAYQSAGPAWRIGAHRRAEEHLRAHGGSLALRAHHTSRAARRDDVAVGTLVDAAVVAVDSAPASAAGWLRTALELLPEGHVRSAELRVLLARVVGLAERLPESRRILHGVLEAAAGPGRREAVRFSAVADRLLGRFDESKALLEAELAGGREAAGRGALLVELAATEVLRGATGVCSELAREAVVDGRERGDRGQEAAASMLVGLTALQDGDAEAARGWARAAVRLVDGLPDTALRDHLHVLPPLGWLELRLGERGDAERHLRRGEEVALATGRAHVRPYLRVVVADVAASGGELARAVEVAEEAHEAAEGLGSPELAAMAVAARIEPVLWRRGPTAALDLAEEGRPRSAWWAQEADAGIASVLVRAGELRRAGELAGRYVAGGRGGGGGGGRGGGSGGGGGSGSGGGVGRVRGLAAVRWCGVLAVCRAGGGAWNEALGLAEHAVRLAEELGIAFQRGEAALARAGVLAACGRLAESVDEAGVAVEWFGEAGAPLQVALGHDRAAASLAAAGDFEAARAAYGRAKSGYSACGALWLSGRVRAGESRLGARAPRPRRPEAVGTVESLSGREREVARLVSEGLTNREIAERLSLSAKTVEAHLARVFTKLGVRSRVGVVQRLSGRG</sequence>
<dbReference type="OrthoDB" id="4500249at2"/>
<evidence type="ECO:0000313" key="5">
    <source>
        <dbReference type="Proteomes" id="UP000002213"/>
    </source>
</evidence>
<evidence type="ECO:0000256" key="2">
    <source>
        <dbReference type="ARBA" id="ARBA00022840"/>
    </source>
</evidence>
<dbReference type="SUPFAM" id="SSF46894">
    <property type="entry name" value="C-terminal effector domain of the bipartite response regulators"/>
    <property type="match status" value="1"/>
</dbReference>
<evidence type="ECO:0000256" key="1">
    <source>
        <dbReference type="ARBA" id="ARBA00022741"/>
    </source>
</evidence>
<dbReference type="PROSITE" id="PS50043">
    <property type="entry name" value="HTH_LUXR_2"/>
    <property type="match status" value="1"/>
</dbReference>